<dbReference type="Gene3D" id="3.40.640.10">
    <property type="entry name" value="Type I PLP-dependent aspartate aminotransferase-like (Major domain)"/>
    <property type="match status" value="1"/>
</dbReference>
<dbReference type="InterPro" id="IPR015422">
    <property type="entry name" value="PyrdxlP-dep_Trfase_small"/>
</dbReference>
<comment type="cofactor">
    <cofactor evidence="1">
        <name>pyridoxal 5'-phosphate</name>
        <dbReference type="ChEBI" id="CHEBI:597326"/>
    </cofactor>
</comment>
<dbReference type="RefSeq" id="WP_264241214.1">
    <property type="nucleotide sequence ID" value="NZ_CP107567.1"/>
</dbReference>
<organism evidence="5 6">
    <name type="scientific">Streptomyces peucetius</name>
    <dbReference type="NCBI Taxonomy" id="1950"/>
    <lineage>
        <taxon>Bacteria</taxon>
        <taxon>Bacillati</taxon>
        <taxon>Actinomycetota</taxon>
        <taxon>Actinomycetes</taxon>
        <taxon>Kitasatosporales</taxon>
        <taxon>Streptomycetaceae</taxon>
        <taxon>Streptomyces</taxon>
    </lineage>
</organism>
<dbReference type="InterPro" id="IPR005814">
    <property type="entry name" value="Aminotrans_3"/>
</dbReference>
<keyword evidence="3" id="KW-0808">Transferase</keyword>
<dbReference type="SUPFAM" id="SSF51735">
    <property type="entry name" value="NAD(P)-binding Rossmann-fold domains"/>
    <property type="match status" value="1"/>
</dbReference>
<dbReference type="PANTHER" id="PTHR11986">
    <property type="entry name" value="AMINOTRANSFERASE CLASS III"/>
    <property type="match status" value="1"/>
</dbReference>
<evidence type="ECO:0000256" key="2">
    <source>
        <dbReference type="ARBA" id="ARBA00022576"/>
    </source>
</evidence>
<protein>
    <submittedName>
        <fullName evidence="5">Aminotransferase class III-fold pyridoxal phosphate-dependent enzyme</fullName>
    </submittedName>
</protein>
<evidence type="ECO:0000313" key="6">
    <source>
        <dbReference type="Proteomes" id="UP001163878"/>
    </source>
</evidence>
<evidence type="ECO:0000256" key="3">
    <source>
        <dbReference type="ARBA" id="ARBA00022679"/>
    </source>
</evidence>
<keyword evidence="4" id="KW-0663">Pyridoxal phosphate</keyword>
<evidence type="ECO:0000256" key="1">
    <source>
        <dbReference type="ARBA" id="ARBA00001933"/>
    </source>
</evidence>
<dbReference type="EMBL" id="CP107567">
    <property type="protein sequence ID" value="UYQ60068.1"/>
    <property type="molecule type" value="Genomic_DNA"/>
</dbReference>
<keyword evidence="2 5" id="KW-0032">Aminotransferase</keyword>
<evidence type="ECO:0000313" key="5">
    <source>
        <dbReference type="EMBL" id="UYQ60068.1"/>
    </source>
</evidence>
<dbReference type="InterPro" id="IPR050103">
    <property type="entry name" value="Class-III_PLP-dep_AT"/>
</dbReference>
<dbReference type="InterPro" id="IPR036291">
    <property type="entry name" value="NAD(P)-bd_dom_sf"/>
</dbReference>
<dbReference type="PANTHER" id="PTHR11986:SF79">
    <property type="entry name" value="ACETYLORNITHINE AMINOTRANSFERASE, MITOCHONDRIAL"/>
    <property type="match status" value="1"/>
</dbReference>
<evidence type="ECO:0000256" key="4">
    <source>
        <dbReference type="ARBA" id="ARBA00022898"/>
    </source>
</evidence>
<keyword evidence="6" id="KW-1185">Reference proteome</keyword>
<dbReference type="InterPro" id="IPR015424">
    <property type="entry name" value="PyrdxlP-dep_Trfase"/>
</dbReference>
<name>A0ABY6HZM8_STRPE</name>
<dbReference type="Proteomes" id="UP001163878">
    <property type="component" value="Chromosome"/>
</dbReference>
<sequence length="778" mass="82650">MALNVEYVRAEKDTMWIRTPSGAARPVLDLAGGYGASLFGHNHPALVSEARRLLSAHVPAHAQASIRRSAGELAAVLGERVGGDFVCLFSNTGAEVIESALKHAYIETGGSVFRAVPRSFHGKTTGAVALGSHGSEHYAPLGPRVVFSDGVNGSADTAAVVGASDRMGAVFFEAVQGEGGVIPLSEAEAHALAQEASRHCVPLIADEIQTGMGRTGTFLASEQLRVRPDYVCLSKALGGGLAKIGALLVARDRYQPEFSITHTSTFAEDEWSCAIALRAIRLMDEEGVPARCADTGRTLFHRLEQVRDRYPAVIREVRGRGLMVGVELADQSDSPSPILRTLDRNDLFGWFAAAYFLNVHDIRLLPTLSAPRTLRIEPSAFVTTAEIEQFVVALATFCEALHRLDLRHLISFVAELDMPPSAQTPRTASIHRQQPQTEIARVAFIGHLLAATDARLVEPELAELPNDEVERFLEVGAELVGPMILDQRIVESARSATHLTFIGLPVTASYIAARRADERAMEGLRNLIGRASKIAEELGCSVLGLGGYTSAIMDNGLRLRGSTLAVTSGNNLTAAMSIAALETCVADEGLDLSGLRVAVCGALGSIGKVCALLLASKVKALTLIVRDAGSPRVKGIIKEIGNLAGDLPVTVSSDLHDLCRCDVVVGAMAAGGALIDPQHLGPEARVVCDIAKPSDFSPLVARERPCIRFVEGGIVRLPQEQSFAISGIPLPPGNVYACMAETLLLGMEPSLREIGIRLNADTVRMVASAASEHGFAPA</sequence>
<dbReference type="Pfam" id="PF00202">
    <property type="entry name" value="Aminotran_3"/>
    <property type="match status" value="1"/>
</dbReference>
<proteinExistence type="predicted"/>
<accession>A0ABY6HZM8</accession>
<dbReference type="Gene3D" id="3.90.1150.10">
    <property type="entry name" value="Aspartate Aminotransferase, domain 1"/>
    <property type="match status" value="1"/>
</dbReference>
<gene>
    <name evidence="5" type="ORF">OGH68_00225</name>
</gene>
<dbReference type="Gene3D" id="3.40.50.720">
    <property type="entry name" value="NAD(P)-binding Rossmann-like Domain"/>
    <property type="match status" value="1"/>
</dbReference>
<dbReference type="SUPFAM" id="SSF53383">
    <property type="entry name" value="PLP-dependent transferases"/>
    <property type="match status" value="1"/>
</dbReference>
<dbReference type="GO" id="GO:0008483">
    <property type="term" value="F:transaminase activity"/>
    <property type="evidence" value="ECO:0007669"/>
    <property type="project" value="UniProtKB-KW"/>
</dbReference>
<dbReference type="InterPro" id="IPR015421">
    <property type="entry name" value="PyrdxlP-dep_Trfase_major"/>
</dbReference>
<reference evidence="5" key="1">
    <citation type="submission" date="2022-10" db="EMBL/GenBank/DDBJ databases">
        <title>Cytochrome P450 Catalyzes Benzene Ring Formation in the Biosynthesis of Trialkyl-Substituted Aromatic Polyketides.</title>
        <authorList>
            <person name="Zhao E."/>
            <person name="Ge H."/>
        </authorList>
    </citation>
    <scope>NUCLEOTIDE SEQUENCE</scope>
    <source>
        <strain evidence="5">NA0869</strain>
    </source>
</reference>